<keyword evidence="4" id="KW-0732">Signal</keyword>
<feature type="chain" id="PRO_5045364399" description="histidine kinase" evidence="4">
    <location>
        <begin position="41"/>
        <end position="629"/>
    </location>
</feature>
<dbReference type="RefSeq" id="WP_216034373.1">
    <property type="nucleotide sequence ID" value="NZ_JAHKNG010000039.1"/>
</dbReference>
<accession>A0ABS6ANQ8</accession>
<evidence type="ECO:0000313" key="6">
    <source>
        <dbReference type="EMBL" id="MBU3031752.1"/>
    </source>
</evidence>
<proteinExistence type="predicted"/>
<keyword evidence="3" id="KW-0472">Membrane</keyword>
<evidence type="ECO:0000256" key="4">
    <source>
        <dbReference type="SAM" id="SignalP"/>
    </source>
</evidence>
<dbReference type="EC" id="2.7.13.3" evidence="2"/>
<dbReference type="InterPro" id="IPR003594">
    <property type="entry name" value="HATPase_dom"/>
</dbReference>
<feature type="domain" description="Histidine kinase" evidence="5">
    <location>
        <begin position="416"/>
        <end position="629"/>
    </location>
</feature>
<comment type="caution">
    <text evidence="6">The sequence shown here is derived from an EMBL/GenBank/DDBJ whole genome shotgun (WGS) entry which is preliminary data.</text>
</comment>
<dbReference type="Proteomes" id="UP001166191">
    <property type="component" value="Unassembled WGS sequence"/>
</dbReference>
<keyword evidence="7" id="KW-1185">Reference proteome</keyword>
<keyword evidence="3" id="KW-0812">Transmembrane</keyword>
<dbReference type="InterPro" id="IPR003661">
    <property type="entry name" value="HisK_dim/P_dom"/>
</dbReference>
<dbReference type="CDD" id="cd00082">
    <property type="entry name" value="HisKA"/>
    <property type="match status" value="1"/>
</dbReference>
<keyword evidence="3" id="KW-1133">Transmembrane helix</keyword>
<evidence type="ECO:0000256" key="2">
    <source>
        <dbReference type="ARBA" id="ARBA00012438"/>
    </source>
</evidence>
<evidence type="ECO:0000259" key="5">
    <source>
        <dbReference type="PROSITE" id="PS50109"/>
    </source>
</evidence>
<dbReference type="EMBL" id="JAHKNG010000039">
    <property type="protein sequence ID" value="MBU3031752.1"/>
    <property type="molecule type" value="Genomic_DNA"/>
</dbReference>
<evidence type="ECO:0000256" key="3">
    <source>
        <dbReference type="SAM" id="Phobius"/>
    </source>
</evidence>
<dbReference type="InterPro" id="IPR005467">
    <property type="entry name" value="His_kinase_dom"/>
</dbReference>
<dbReference type="SMART" id="SM00388">
    <property type="entry name" value="HisKA"/>
    <property type="match status" value="1"/>
</dbReference>
<evidence type="ECO:0000313" key="7">
    <source>
        <dbReference type="Proteomes" id="UP001166191"/>
    </source>
</evidence>
<evidence type="ECO:0000256" key="1">
    <source>
        <dbReference type="ARBA" id="ARBA00000085"/>
    </source>
</evidence>
<dbReference type="Pfam" id="PF02518">
    <property type="entry name" value="HATPase_c"/>
    <property type="match status" value="1"/>
</dbReference>
<feature type="transmembrane region" description="Helical" evidence="3">
    <location>
        <begin position="363"/>
        <end position="383"/>
    </location>
</feature>
<protein>
    <recommendedName>
        <fullName evidence="2">histidine kinase</fullName>
        <ecNumber evidence="2">2.7.13.3</ecNumber>
    </recommendedName>
</protein>
<dbReference type="PROSITE" id="PS50109">
    <property type="entry name" value="HIS_KIN"/>
    <property type="match status" value="1"/>
</dbReference>
<organism evidence="6 7">
    <name type="scientific">Paracoccus marinaquae</name>
    <dbReference type="NCBI Taxonomy" id="2841926"/>
    <lineage>
        <taxon>Bacteria</taxon>
        <taxon>Pseudomonadati</taxon>
        <taxon>Pseudomonadota</taxon>
        <taxon>Alphaproteobacteria</taxon>
        <taxon>Rhodobacterales</taxon>
        <taxon>Paracoccaceae</taxon>
        <taxon>Paracoccus</taxon>
    </lineage>
</organism>
<dbReference type="SMART" id="SM00387">
    <property type="entry name" value="HATPase_c"/>
    <property type="match status" value="1"/>
</dbReference>
<name>A0ABS6ANQ8_9RHOB</name>
<dbReference type="Pfam" id="PF00512">
    <property type="entry name" value="HisKA"/>
    <property type="match status" value="1"/>
</dbReference>
<dbReference type="PANTHER" id="PTHR43065">
    <property type="entry name" value="SENSOR HISTIDINE KINASE"/>
    <property type="match status" value="1"/>
</dbReference>
<reference evidence="6" key="1">
    <citation type="submission" date="2021-06" db="EMBL/GenBank/DDBJ databases">
        <title>Paracoccus bacterium XHP0099 sp. nov., isolated from the surface waters of the Yellow Sea.</title>
        <authorList>
            <person name="Xue H."/>
            <person name="Zhang D."/>
        </authorList>
    </citation>
    <scope>NUCLEOTIDE SEQUENCE</scope>
    <source>
        <strain evidence="6">XHP0099</strain>
    </source>
</reference>
<sequence length="629" mass="68027">MIANMLNETKKELQERRSRFGRAVVLRIFFAILAPCPAIAQGDDAPNQLRILAIYSGSSTLAANVAVEAGIASVFSGAERYSRYEIYGEYRDAQRFPSDLDAERFVDALATKYRDQTIDVIMTIGPEAVPLAVTARERIAPGVPVVLGGIVDGTRDEYAATEGLYAVVSRFDLRGTYELARQLQPEAERAVIFTGSEVFDESWKSFAEDALSDVTGVQVDYVSGLSLQGFRDRAAALNPTDILIILTIFEDADGRRFVPADALASIAEVSAAPTYGVYSSNIGRGVVGGSFSTFEDTGAVIAEQVLKILEDPYGVAQSVSVPVSVVLDWRQLMRYGLDPEQRPEGSELLFYDPGVWERYRLQILAALAIILLQSSTIAALIILERRRRRSAEELSRRRMEMARLSRIAQLGELSGAIAHELNQPLTSILANAEAGSAMLAQEPPDLAEVGEVLRDIAEDDRRAADVIVNLRRLMGSGGGGFEDAELNEVVQSTLRLVSNEMLARGITVQLQLSRDALMVKGDVQQLQQVLLNLVINAADAMADQDTRNMTIATGLGASGRRVLSVSDNGPGLPDELRDNPFKPFATSKSQGMGLGLSISQTIAEAHGGTLRFVDSTGEGACVELALPAP</sequence>
<feature type="signal peptide" evidence="4">
    <location>
        <begin position="1"/>
        <end position="40"/>
    </location>
</feature>
<comment type="catalytic activity">
    <reaction evidence="1">
        <text>ATP + protein L-histidine = ADP + protein N-phospho-L-histidine.</text>
        <dbReference type="EC" id="2.7.13.3"/>
    </reaction>
</comment>
<dbReference type="PANTHER" id="PTHR43065:SF42">
    <property type="entry name" value="TWO-COMPONENT SENSOR PPRA"/>
    <property type="match status" value="1"/>
</dbReference>
<gene>
    <name evidence="6" type="ORF">KNW02_16715</name>
</gene>